<dbReference type="SUPFAM" id="SSF46689">
    <property type="entry name" value="Homeodomain-like"/>
    <property type="match status" value="1"/>
</dbReference>
<dbReference type="EMBL" id="LAIR01000002">
    <property type="protein sequence ID" value="KNX37512.1"/>
    <property type="molecule type" value="Genomic_DNA"/>
</dbReference>
<dbReference type="Gene3D" id="1.10.357.10">
    <property type="entry name" value="Tetracycline Repressor, domain 2"/>
    <property type="match status" value="1"/>
</dbReference>
<keyword evidence="2 4" id="KW-0238">DNA-binding</keyword>
<organism evidence="6 7">
    <name type="scientific">Luteipulveratus halotolerans</name>
    <dbReference type="NCBI Taxonomy" id="1631356"/>
    <lineage>
        <taxon>Bacteria</taxon>
        <taxon>Bacillati</taxon>
        <taxon>Actinomycetota</taxon>
        <taxon>Actinomycetes</taxon>
        <taxon>Micrococcales</taxon>
        <taxon>Dermacoccaceae</taxon>
        <taxon>Luteipulveratus</taxon>
    </lineage>
</organism>
<evidence type="ECO:0000256" key="3">
    <source>
        <dbReference type="ARBA" id="ARBA00023163"/>
    </source>
</evidence>
<keyword evidence="3" id="KW-0804">Transcription</keyword>
<dbReference type="GO" id="GO:0003700">
    <property type="term" value="F:DNA-binding transcription factor activity"/>
    <property type="evidence" value="ECO:0007669"/>
    <property type="project" value="TreeGrafter"/>
</dbReference>
<dbReference type="PATRIC" id="fig|1631356.3.peg.2087"/>
<dbReference type="InterPro" id="IPR039536">
    <property type="entry name" value="TetR_C_Proteobacteria"/>
</dbReference>
<dbReference type="PROSITE" id="PS50977">
    <property type="entry name" value="HTH_TETR_2"/>
    <property type="match status" value="1"/>
</dbReference>
<dbReference type="PANTHER" id="PTHR30055:SF146">
    <property type="entry name" value="HTH-TYPE TRANSCRIPTIONAL DUAL REGULATOR CECR"/>
    <property type="match status" value="1"/>
</dbReference>
<dbReference type="InterPro" id="IPR050109">
    <property type="entry name" value="HTH-type_TetR-like_transc_reg"/>
</dbReference>
<dbReference type="FunFam" id="1.10.10.60:FF:000141">
    <property type="entry name" value="TetR family transcriptional regulator"/>
    <property type="match status" value="1"/>
</dbReference>
<dbReference type="InterPro" id="IPR023772">
    <property type="entry name" value="DNA-bd_HTH_TetR-type_CS"/>
</dbReference>
<dbReference type="PROSITE" id="PS01081">
    <property type="entry name" value="HTH_TETR_1"/>
    <property type="match status" value="1"/>
</dbReference>
<dbReference type="Gene3D" id="1.10.10.60">
    <property type="entry name" value="Homeodomain-like"/>
    <property type="match status" value="1"/>
</dbReference>
<dbReference type="InterPro" id="IPR009057">
    <property type="entry name" value="Homeodomain-like_sf"/>
</dbReference>
<sequence length="212" mass="22944">MQDMSTAPTASRPTTDRRQRILDAAGPVFGEHGYERASVDAIAKAAQVSKPTIYSHFGGKDQLFRVWVGEVARQTTEDAVRAVHGIEVTPKKWRASLVSATTDLVISWHTECAASLARISNAEVGRDPEIFTVLRESAHEPVIEALAGRLAMLGNAGFLEVPDPVLAAKQLIALARTELDDISEFGTKPAPVTVVRRVVKVGVETFLRAYAA</sequence>
<dbReference type="Pfam" id="PF00440">
    <property type="entry name" value="TetR_N"/>
    <property type="match status" value="1"/>
</dbReference>
<dbReference type="AlphaFoldDB" id="A0A0L6CI93"/>
<protein>
    <submittedName>
        <fullName evidence="6">TetR family transcriptional regulator</fullName>
    </submittedName>
</protein>
<evidence type="ECO:0000256" key="1">
    <source>
        <dbReference type="ARBA" id="ARBA00023015"/>
    </source>
</evidence>
<comment type="caution">
    <text evidence="6">The sequence shown here is derived from an EMBL/GenBank/DDBJ whole genome shotgun (WGS) entry which is preliminary data.</text>
</comment>
<gene>
    <name evidence="6" type="ORF">VV01_10690</name>
</gene>
<dbReference type="Proteomes" id="UP000037397">
    <property type="component" value="Unassembled WGS sequence"/>
</dbReference>
<feature type="domain" description="HTH tetR-type" evidence="5">
    <location>
        <begin position="15"/>
        <end position="75"/>
    </location>
</feature>
<name>A0A0L6CI93_9MICO</name>
<dbReference type="InterPro" id="IPR001647">
    <property type="entry name" value="HTH_TetR"/>
</dbReference>
<feature type="DNA-binding region" description="H-T-H motif" evidence="4">
    <location>
        <begin position="38"/>
        <end position="57"/>
    </location>
</feature>
<reference evidence="7" key="1">
    <citation type="submission" date="2015-03" db="EMBL/GenBank/DDBJ databases">
        <title>Luteipulveratus halotolerans sp. nov., a novel actinobacterium (Dermacoccaceae) from Sarawak, Malaysia.</title>
        <authorList>
            <person name="Juboi H."/>
            <person name="Basik A."/>
            <person name="Shamsul S.S."/>
            <person name="Arnold P."/>
            <person name="Schmitt E.K."/>
            <person name="Sanglier J.-J."/>
            <person name="Yeo T."/>
        </authorList>
    </citation>
    <scope>NUCLEOTIDE SEQUENCE [LARGE SCALE GENOMIC DNA]</scope>
    <source>
        <strain evidence="7">C296001</strain>
    </source>
</reference>
<keyword evidence="1" id="KW-0805">Transcription regulation</keyword>
<proteinExistence type="predicted"/>
<dbReference type="PRINTS" id="PR00455">
    <property type="entry name" value="HTHTETR"/>
</dbReference>
<dbReference type="STRING" id="1631356.VV01_10690"/>
<keyword evidence="7" id="KW-1185">Reference proteome</keyword>
<dbReference type="PANTHER" id="PTHR30055">
    <property type="entry name" value="HTH-TYPE TRANSCRIPTIONAL REGULATOR RUTR"/>
    <property type="match status" value="1"/>
</dbReference>
<dbReference type="Pfam" id="PF14246">
    <property type="entry name" value="TetR_C_7"/>
    <property type="match status" value="1"/>
</dbReference>
<evidence type="ECO:0000256" key="2">
    <source>
        <dbReference type="ARBA" id="ARBA00023125"/>
    </source>
</evidence>
<dbReference type="GO" id="GO:0000976">
    <property type="term" value="F:transcription cis-regulatory region binding"/>
    <property type="evidence" value="ECO:0007669"/>
    <property type="project" value="TreeGrafter"/>
</dbReference>
<accession>A0A0L6CI93</accession>
<evidence type="ECO:0000259" key="5">
    <source>
        <dbReference type="PROSITE" id="PS50977"/>
    </source>
</evidence>
<dbReference type="GO" id="GO:0045892">
    <property type="term" value="P:negative regulation of DNA-templated transcription"/>
    <property type="evidence" value="ECO:0007669"/>
    <property type="project" value="UniProtKB-ARBA"/>
</dbReference>
<evidence type="ECO:0000313" key="7">
    <source>
        <dbReference type="Proteomes" id="UP000037397"/>
    </source>
</evidence>
<evidence type="ECO:0000313" key="6">
    <source>
        <dbReference type="EMBL" id="KNX37512.1"/>
    </source>
</evidence>
<evidence type="ECO:0000256" key="4">
    <source>
        <dbReference type="PROSITE-ProRule" id="PRU00335"/>
    </source>
</evidence>